<dbReference type="AlphaFoldDB" id="A0A220VFH8"/>
<accession>A0A220VFH8</accession>
<reference evidence="6 7" key="1">
    <citation type="journal article" date="2016" name="Int. J. Syst. Evol. Microbiol.">
        <title>Paraphotobacterium marinum gen. nov., sp. nov., a member of the family Vibrionaceae, isolated from surface seawater.</title>
        <authorList>
            <person name="Huang Z."/>
            <person name="Dong C."/>
            <person name="Shao Z."/>
        </authorList>
    </citation>
    <scope>NUCLEOTIDE SEQUENCE [LARGE SCALE GENOMIC DNA]</scope>
    <source>
        <strain evidence="6 7">NSCS20N07D</strain>
    </source>
</reference>
<dbReference type="PANTHER" id="PTHR32303">
    <property type="entry name" value="QUINOPROTEIN ALCOHOL DEHYDROGENASE (CYTOCHROME C)"/>
    <property type="match status" value="1"/>
</dbReference>
<dbReference type="SUPFAM" id="SSF50998">
    <property type="entry name" value="Quinoprotein alcohol dehydrogenase-like"/>
    <property type="match status" value="1"/>
</dbReference>
<feature type="domain" description="Pyrrolo-quinoline quinone repeat" evidence="5">
    <location>
        <begin position="27"/>
        <end position="611"/>
    </location>
</feature>
<dbReference type="CDD" id="cd10280">
    <property type="entry name" value="PQQ_mGDH"/>
    <property type="match status" value="1"/>
</dbReference>
<dbReference type="PANTHER" id="PTHR32303:SF4">
    <property type="entry name" value="QUINOPROTEIN GLUCOSE DEHYDROGENASE"/>
    <property type="match status" value="1"/>
</dbReference>
<evidence type="ECO:0000259" key="5">
    <source>
        <dbReference type="Pfam" id="PF01011"/>
    </source>
</evidence>
<comment type="cofactor">
    <cofactor evidence="1">
        <name>pyrroloquinoline quinone</name>
        <dbReference type="ChEBI" id="CHEBI:58442"/>
    </cofactor>
</comment>
<keyword evidence="7" id="KW-1185">Reference proteome</keyword>
<proteinExistence type="inferred from homology"/>
<dbReference type="SMART" id="SM00564">
    <property type="entry name" value="PQQ"/>
    <property type="match status" value="6"/>
</dbReference>
<dbReference type="GO" id="GO:0048038">
    <property type="term" value="F:quinone binding"/>
    <property type="evidence" value="ECO:0007669"/>
    <property type="project" value="InterPro"/>
</dbReference>
<evidence type="ECO:0000313" key="6">
    <source>
        <dbReference type="EMBL" id="ASK79061.1"/>
    </source>
</evidence>
<dbReference type="OrthoDB" id="9794322at2"/>
<dbReference type="KEGG" id="pmai:CF386_08305"/>
<dbReference type="RefSeq" id="WP_089073969.1">
    <property type="nucleotide sequence ID" value="NZ_CBCSAM010000002.1"/>
</dbReference>
<evidence type="ECO:0000256" key="3">
    <source>
        <dbReference type="ARBA" id="ARBA00023002"/>
    </source>
</evidence>
<dbReference type="InterPro" id="IPR002372">
    <property type="entry name" value="PQQ_rpt_dom"/>
</dbReference>
<keyword evidence="4" id="KW-0732">Signal</keyword>
<evidence type="ECO:0000256" key="1">
    <source>
        <dbReference type="ARBA" id="ARBA00001931"/>
    </source>
</evidence>
<feature type="chain" id="PRO_5013256719" evidence="4">
    <location>
        <begin position="22"/>
        <end position="637"/>
    </location>
</feature>
<dbReference type="EMBL" id="CP022356">
    <property type="protein sequence ID" value="ASK79061.1"/>
    <property type="molecule type" value="Genomic_DNA"/>
</dbReference>
<evidence type="ECO:0000256" key="4">
    <source>
        <dbReference type="SAM" id="SignalP"/>
    </source>
</evidence>
<evidence type="ECO:0000256" key="2">
    <source>
        <dbReference type="ARBA" id="ARBA00008156"/>
    </source>
</evidence>
<dbReference type="Proteomes" id="UP000242175">
    <property type="component" value="Chromosome small"/>
</dbReference>
<dbReference type="Gene3D" id="2.140.10.10">
    <property type="entry name" value="Quinoprotein alcohol dehydrogenase-like superfamily"/>
    <property type="match status" value="2"/>
</dbReference>
<organism evidence="6 7">
    <name type="scientific">Paraphotobacterium marinum</name>
    <dbReference type="NCBI Taxonomy" id="1755811"/>
    <lineage>
        <taxon>Bacteria</taxon>
        <taxon>Pseudomonadati</taxon>
        <taxon>Pseudomonadota</taxon>
        <taxon>Gammaproteobacteria</taxon>
        <taxon>Vibrionales</taxon>
        <taxon>Vibrionaceae</taxon>
        <taxon>Paraphotobacterium</taxon>
    </lineage>
</organism>
<keyword evidence="3" id="KW-0560">Oxidoreductase</keyword>
<dbReference type="InterPro" id="IPR018391">
    <property type="entry name" value="PQQ_b-propeller_rpt"/>
</dbReference>
<evidence type="ECO:0000313" key="7">
    <source>
        <dbReference type="Proteomes" id="UP000242175"/>
    </source>
</evidence>
<feature type="signal peptide" evidence="4">
    <location>
        <begin position="1"/>
        <end position="21"/>
    </location>
</feature>
<gene>
    <name evidence="6" type="ORF">CF386_08305</name>
</gene>
<dbReference type="InterPro" id="IPR017511">
    <property type="entry name" value="PQQ_mDH"/>
</dbReference>
<name>A0A220VFH8_9GAMM</name>
<protein>
    <submittedName>
        <fullName evidence="6">Pyrroloquinoline quinone-dependent dehydrogenase</fullName>
    </submittedName>
</protein>
<dbReference type="GO" id="GO:0016614">
    <property type="term" value="F:oxidoreductase activity, acting on CH-OH group of donors"/>
    <property type="evidence" value="ECO:0007669"/>
    <property type="project" value="InterPro"/>
</dbReference>
<comment type="similarity">
    <text evidence="2">Belongs to the bacterial PQQ dehydrogenase family.</text>
</comment>
<dbReference type="Pfam" id="PF01011">
    <property type="entry name" value="PQQ"/>
    <property type="match status" value="1"/>
</dbReference>
<sequence>MTFYLKHILYAVLLVGFNAFANSDNQWDTFNGDLEATKYSPLKQINPENVSNLKEAWSVRTGDVSDGTLIRNGKTVPMSAWSATPIFANDTLYLGTPFYRIFALEPDTGKVKWIFDSEEQLEALTQPEMKSRGVAYWESENIKKDTPCQKIVYLGTMKAKLFAVDADTGKKCEGFANEGVLDINDWYNLPLKYPLSLLQPPTVYKNILVIGWAGKDWAYQEAPLGTIFAIDSQTGEKLWEFFAIPPGTKHTGTANVWASMSVDPEKGILYAPISSPSPNFYGGDRLESLPLGTSVAALDIKTGELIWSYQLVHHDLWDYDTNAAPTLIDLKKDNKTIPALVQTTKQGFMYVLNRYTGKPVYPIEELEVPPSTVPGEKASKTQPFVSVPKPTNDKFPGVWELADIVSLGYCSKKFKTLRYDGRFTPPSFEGSIAFPGTGGGVEWGGGAFDPENQIFVANNSNTVQIQKLIPREEYNKLTKSSGSEAAGGFFPQEGAPYGVQLSFFMNPFGMPCWKPPFGELSAYNMSTGKLLWRKPFGAIQYMGFYLPEKWGSITIGAPAITASGLIFIGGSMDSYVRAIDLKNGNVVWKARVDVPAVSNPAIFSYKNKQYVVFTAGGNAILTGTGVSDQVVAFALED</sequence>
<dbReference type="GO" id="GO:0016020">
    <property type="term" value="C:membrane"/>
    <property type="evidence" value="ECO:0007669"/>
    <property type="project" value="InterPro"/>
</dbReference>
<dbReference type="InterPro" id="IPR011047">
    <property type="entry name" value="Quinoprotein_ADH-like_sf"/>
</dbReference>